<dbReference type="Gene3D" id="3.40.1690.10">
    <property type="entry name" value="secretion proteins EscU"/>
    <property type="match status" value="1"/>
</dbReference>
<dbReference type="HOGENOM" id="CLU_041013_4_2_0"/>
<dbReference type="PANTHER" id="PTHR30531:SF12">
    <property type="entry name" value="FLAGELLAR BIOSYNTHETIC PROTEIN FLHB"/>
    <property type="match status" value="1"/>
</dbReference>
<keyword evidence="3" id="KW-1185">Reference proteome</keyword>
<organism evidence="2 3">
    <name type="scientific">Thermodesulfatator indicus (strain DSM 15286 / JCM 11887 / CIR29812)</name>
    <dbReference type="NCBI Taxonomy" id="667014"/>
    <lineage>
        <taxon>Bacteria</taxon>
        <taxon>Pseudomonadati</taxon>
        <taxon>Thermodesulfobacteriota</taxon>
        <taxon>Thermodesulfobacteria</taxon>
        <taxon>Thermodesulfobacteriales</taxon>
        <taxon>Thermodesulfatatoraceae</taxon>
        <taxon>Thermodesulfatator</taxon>
    </lineage>
</organism>
<dbReference type="GO" id="GO:0009306">
    <property type="term" value="P:protein secretion"/>
    <property type="evidence" value="ECO:0007669"/>
    <property type="project" value="InterPro"/>
</dbReference>
<name>F8A9B3_THEID</name>
<sequence>MEKKAVALKYDFNKDQAPKVVAKGEGLLAERILALAKEHGIPVKKDDKLIEALMKLEVHQEIPPDLYEAVAIVLAWAWRLNEQS</sequence>
<reference evidence="3" key="1">
    <citation type="submission" date="2011-04" db="EMBL/GenBank/DDBJ databases">
        <title>The complete genome of Thermodesulfatator indicus DSM 15286.</title>
        <authorList>
            <person name="Lucas S."/>
            <person name="Copeland A."/>
            <person name="Lapidus A."/>
            <person name="Bruce D."/>
            <person name="Goodwin L."/>
            <person name="Pitluck S."/>
            <person name="Peters L."/>
            <person name="Kyrpides N."/>
            <person name="Mavromatis K."/>
            <person name="Pagani I."/>
            <person name="Ivanova N."/>
            <person name="Saunders L."/>
            <person name="Detter J.C."/>
            <person name="Tapia R."/>
            <person name="Han C."/>
            <person name="Land M."/>
            <person name="Hauser L."/>
            <person name="Markowitz V."/>
            <person name="Cheng J.-F."/>
            <person name="Hugenholtz P."/>
            <person name="Woyke T."/>
            <person name="Wu D."/>
            <person name="Spring S."/>
            <person name="Schroeder M."/>
            <person name="Brambilla E."/>
            <person name="Klenk H.-P."/>
            <person name="Eisen J.A."/>
        </authorList>
    </citation>
    <scope>NUCLEOTIDE SEQUENCE [LARGE SCALE GENOMIC DNA]</scope>
    <source>
        <strain evidence="3">DSM 15286 / JCM 11887 / CIR29812</strain>
    </source>
</reference>
<dbReference type="GO" id="GO:0005886">
    <property type="term" value="C:plasma membrane"/>
    <property type="evidence" value="ECO:0007669"/>
    <property type="project" value="TreeGrafter"/>
</dbReference>
<dbReference type="EMBL" id="CP002683">
    <property type="protein sequence ID" value="AEH45559.1"/>
    <property type="molecule type" value="Genomic_DNA"/>
</dbReference>
<dbReference type="KEGG" id="tid:Thein_1701"/>
<proteinExistence type="inferred from homology"/>
<protein>
    <submittedName>
        <fullName evidence="2">Type III secretion exporter</fullName>
    </submittedName>
</protein>
<dbReference type="InParanoid" id="F8A9B3"/>
<dbReference type="RefSeq" id="WP_013908300.1">
    <property type="nucleotide sequence ID" value="NC_015681.1"/>
</dbReference>
<dbReference type="AlphaFoldDB" id="F8A9B3"/>
<reference evidence="2 3" key="2">
    <citation type="journal article" date="2012" name="Stand. Genomic Sci.">
        <title>Complete genome sequence of the thermophilic sulfate-reducing ocean bacterium Thermodesulfatator indicus type strain (CIR29812(T)).</title>
        <authorList>
            <person name="Anderson I."/>
            <person name="Saunders E."/>
            <person name="Lapidus A."/>
            <person name="Nolan M."/>
            <person name="Lucas S."/>
            <person name="Tice H."/>
            <person name="Del Rio T.G."/>
            <person name="Cheng J.F."/>
            <person name="Han C."/>
            <person name="Tapia R."/>
            <person name="Goodwin L.A."/>
            <person name="Pitluck S."/>
            <person name="Liolios K."/>
            <person name="Mavromatis K."/>
            <person name="Pagani I."/>
            <person name="Ivanova N."/>
            <person name="Mikhailova N."/>
            <person name="Pati A."/>
            <person name="Chen A."/>
            <person name="Palaniappan K."/>
            <person name="Land M."/>
            <person name="Hauser L."/>
            <person name="Jeffries C.D."/>
            <person name="Chang Y.J."/>
            <person name="Brambilla E.M."/>
            <person name="Rohde M."/>
            <person name="Spring S."/>
            <person name="Goker M."/>
            <person name="Detter J.C."/>
            <person name="Woyke T."/>
            <person name="Bristow J."/>
            <person name="Eisen J.A."/>
            <person name="Markowitz V."/>
            <person name="Hugenholtz P."/>
            <person name="Kyrpides N.C."/>
            <person name="Klenk H.P."/>
        </authorList>
    </citation>
    <scope>NUCLEOTIDE SEQUENCE [LARGE SCALE GENOMIC DNA]</scope>
    <source>
        <strain evidence="3">DSM 15286 / JCM 11887 / CIR29812</strain>
    </source>
</reference>
<accession>F8A9B3</accession>
<dbReference type="PATRIC" id="fig|667014.3.peg.1754"/>
<dbReference type="OrthoDB" id="5244399at2"/>
<dbReference type="Proteomes" id="UP000006793">
    <property type="component" value="Chromosome"/>
</dbReference>
<dbReference type="Pfam" id="PF01312">
    <property type="entry name" value="Bac_export_2"/>
    <property type="match status" value="1"/>
</dbReference>
<dbReference type="PaxDb" id="667014-Thein_1701"/>
<evidence type="ECO:0000313" key="2">
    <source>
        <dbReference type="EMBL" id="AEH45559.1"/>
    </source>
</evidence>
<evidence type="ECO:0000313" key="3">
    <source>
        <dbReference type="Proteomes" id="UP000006793"/>
    </source>
</evidence>
<comment type="similarity">
    <text evidence="1">Belongs to the type III secretion exporter family.</text>
</comment>
<dbReference type="eggNOG" id="COG2257">
    <property type="taxonomic scope" value="Bacteria"/>
</dbReference>
<dbReference type="STRING" id="667014.Thein_1701"/>
<evidence type="ECO:0000256" key="1">
    <source>
        <dbReference type="ARBA" id="ARBA00010690"/>
    </source>
</evidence>
<dbReference type="InterPro" id="IPR006135">
    <property type="entry name" value="T3SS_substrate_exporter"/>
</dbReference>
<dbReference type="SUPFAM" id="SSF160544">
    <property type="entry name" value="EscU C-terminal domain-like"/>
    <property type="match status" value="1"/>
</dbReference>
<dbReference type="PANTHER" id="PTHR30531">
    <property type="entry name" value="FLAGELLAR BIOSYNTHETIC PROTEIN FLHB"/>
    <property type="match status" value="1"/>
</dbReference>
<gene>
    <name evidence="2" type="ordered locus">Thein_1701</name>
</gene>
<dbReference type="InterPro" id="IPR029025">
    <property type="entry name" value="T3SS_substrate_exporter_C"/>
</dbReference>